<dbReference type="GO" id="GO:0032259">
    <property type="term" value="P:methylation"/>
    <property type="evidence" value="ECO:0007669"/>
    <property type="project" value="InterPro"/>
</dbReference>
<name>A0A6C0EV33_9ZZZZ</name>
<feature type="domain" description="Type II methyltransferase M.TaqI-like" evidence="1">
    <location>
        <begin position="79"/>
        <end position="176"/>
    </location>
</feature>
<dbReference type="Gene3D" id="3.40.50.150">
    <property type="entry name" value="Vaccinia Virus protein VP39"/>
    <property type="match status" value="1"/>
</dbReference>
<dbReference type="InterPro" id="IPR011639">
    <property type="entry name" value="MethylTrfase_TaqI-like_dom"/>
</dbReference>
<dbReference type="GO" id="GO:0006304">
    <property type="term" value="P:DNA modification"/>
    <property type="evidence" value="ECO:0007669"/>
    <property type="project" value="InterPro"/>
</dbReference>
<protein>
    <recommendedName>
        <fullName evidence="1">Type II methyltransferase M.TaqI-like domain-containing protein</fullName>
    </recommendedName>
</protein>
<evidence type="ECO:0000313" key="2">
    <source>
        <dbReference type="EMBL" id="QHT32159.1"/>
    </source>
</evidence>
<proteinExistence type="predicted"/>
<dbReference type="PROSITE" id="PS00092">
    <property type="entry name" value="N6_MTASE"/>
    <property type="match status" value="1"/>
</dbReference>
<dbReference type="PRINTS" id="PR00507">
    <property type="entry name" value="N12N6MTFRASE"/>
</dbReference>
<dbReference type="Pfam" id="PF07669">
    <property type="entry name" value="Eco57I"/>
    <property type="match status" value="1"/>
</dbReference>
<dbReference type="InterPro" id="IPR029063">
    <property type="entry name" value="SAM-dependent_MTases_sf"/>
</dbReference>
<accession>A0A6C0EV33</accession>
<dbReference type="EMBL" id="MN738931">
    <property type="protein sequence ID" value="QHT32159.1"/>
    <property type="molecule type" value="Genomic_DNA"/>
</dbReference>
<dbReference type="GO" id="GO:0003676">
    <property type="term" value="F:nucleic acid binding"/>
    <property type="evidence" value="ECO:0007669"/>
    <property type="project" value="InterPro"/>
</dbReference>
<sequence length="375" mass="43072">MNTNKHNYAEVFTPLSLVKEITSLLSFDNLRIYEPGVGKGVFLSHIKTIGSFASYEGCEINPDLTIIEQLNKNSNVDIKSGDFFNQKLKTYDLIIGNPPFYQDGFKGPPCSKTRKGTTIWPQIVKKCFEHLSPNGIMALIIPCIWLKPDKEKIYDLFINKILFLKIYSCVESNKLFGYKAQTPCCYVIVQKNYNNDTFMLNDNNVINQTSITSLSSDYLKNFNPFTLKKGYCIPTINSQLIQDFIPFVTIKPIKIAKIDKNIYPIIKNPTKYYPIITTYKDTFYGFESLEPGLYQGIPKIIIAHKTKPIPLLDISGTYGVYGRDKYVILGTNLTNENLKEQYEYLLLPIVQTILKSFTVRMNFIEKDIFKYISKE</sequence>
<reference evidence="2" key="1">
    <citation type="journal article" date="2020" name="Nature">
        <title>Giant virus diversity and host interactions through global metagenomics.</title>
        <authorList>
            <person name="Schulz F."/>
            <person name="Roux S."/>
            <person name="Paez-Espino D."/>
            <person name="Jungbluth S."/>
            <person name="Walsh D.A."/>
            <person name="Denef V.J."/>
            <person name="McMahon K.D."/>
            <person name="Konstantinidis K.T."/>
            <person name="Eloe-Fadrosh E.A."/>
            <person name="Kyrpides N.C."/>
            <person name="Woyke T."/>
        </authorList>
    </citation>
    <scope>NUCLEOTIDE SEQUENCE</scope>
    <source>
        <strain evidence="2">GVMAG-M-3300009159-65</strain>
    </source>
</reference>
<organism evidence="2">
    <name type="scientific">viral metagenome</name>
    <dbReference type="NCBI Taxonomy" id="1070528"/>
    <lineage>
        <taxon>unclassified sequences</taxon>
        <taxon>metagenomes</taxon>
        <taxon>organismal metagenomes</taxon>
    </lineage>
</organism>
<dbReference type="SUPFAM" id="SSF53335">
    <property type="entry name" value="S-adenosyl-L-methionine-dependent methyltransferases"/>
    <property type="match status" value="1"/>
</dbReference>
<dbReference type="GO" id="GO:0008168">
    <property type="term" value="F:methyltransferase activity"/>
    <property type="evidence" value="ECO:0007669"/>
    <property type="project" value="InterPro"/>
</dbReference>
<dbReference type="InterPro" id="IPR002052">
    <property type="entry name" value="DNA_methylase_N6_adenine_CS"/>
</dbReference>
<dbReference type="AlphaFoldDB" id="A0A6C0EV33"/>
<evidence type="ECO:0000259" key="1">
    <source>
        <dbReference type="Pfam" id="PF07669"/>
    </source>
</evidence>
<dbReference type="CDD" id="cd02440">
    <property type="entry name" value="AdoMet_MTases"/>
    <property type="match status" value="1"/>
</dbReference>